<dbReference type="NCBIfam" id="TIGR00229">
    <property type="entry name" value="sensory_box"/>
    <property type="match status" value="1"/>
</dbReference>
<feature type="transmembrane region" description="Helical" evidence="7">
    <location>
        <begin position="34"/>
        <end position="51"/>
    </location>
</feature>
<dbReference type="InterPro" id="IPR050736">
    <property type="entry name" value="Sensor_HK_Regulatory"/>
</dbReference>
<proteinExistence type="predicted"/>
<feature type="transmembrane region" description="Helical" evidence="7">
    <location>
        <begin position="208"/>
        <end position="227"/>
    </location>
</feature>
<evidence type="ECO:0000313" key="11">
    <source>
        <dbReference type="EMBL" id="MFD1587163.1"/>
    </source>
</evidence>
<dbReference type="Pfam" id="PF00512">
    <property type="entry name" value="HisKA"/>
    <property type="match status" value="1"/>
</dbReference>
<dbReference type="Pfam" id="PF16927">
    <property type="entry name" value="HisKA_7TM"/>
    <property type="match status" value="1"/>
</dbReference>
<dbReference type="Pfam" id="PF02518">
    <property type="entry name" value="HATPase_c"/>
    <property type="match status" value="1"/>
</dbReference>
<evidence type="ECO:0000259" key="9">
    <source>
        <dbReference type="PROSITE" id="PS50112"/>
    </source>
</evidence>
<dbReference type="InterPro" id="IPR035965">
    <property type="entry name" value="PAS-like_dom_sf"/>
</dbReference>
<evidence type="ECO:0000256" key="6">
    <source>
        <dbReference type="SAM" id="Coils"/>
    </source>
</evidence>
<dbReference type="Proteomes" id="UP001597119">
    <property type="component" value="Unassembled WGS sequence"/>
</dbReference>
<feature type="domain" description="Histidine kinase" evidence="8">
    <location>
        <begin position="376"/>
        <end position="564"/>
    </location>
</feature>
<dbReference type="PROSITE" id="PS50112">
    <property type="entry name" value="PAS"/>
    <property type="match status" value="1"/>
</dbReference>
<feature type="domain" description="PAC" evidence="10">
    <location>
        <begin position="298"/>
        <end position="351"/>
    </location>
</feature>
<evidence type="ECO:0000259" key="8">
    <source>
        <dbReference type="PROSITE" id="PS50109"/>
    </source>
</evidence>
<keyword evidence="4 11" id="KW-0418">Kinase</keyword>
<feature type="coiled-coil region" evidence="6">
    <location>
        <begin position="339"/>
        <end position="376"/>
    </location>
</feature>
<evidence type="ECO:0000256" key="5">
    <source>
        <dbReference type="ARBA" id="ARBA00023012"/>
    </source>
</evidence>
<keyword evidence="6" id="KW-0175">Coiled coil</keyword>
<dbReference type="GO" id="GO:0000160">
    <property type="term" value="P:phosphorelay signal transduction system"/>
    <property type="evidence" value="ECO:0007669"/>
    <property type="project" value="UniProtKB-KW"/>
</dbReference>
<feature type="transmembrane region" description="Helical" evidence="7">
    <location>
        <begin position="182"/>
        <end position="202"/>
    </location>
</feature>
<dbReference type="InterPro" id="IPR000014">
    <property type="entry name" value="PAS"/>
</dbReference>
<comment type="caution">
    <text evidence="11">The sequence shown here is derived from an EMBL/GenBank/DDBJ whole genome shotgun (WGS) entry which is preliminary data.</text>
</comment>
<keyword evidence="3" id="KW-0808">Transferase</keyword>
<dbReference type="EC" id="2.7.13.3" evidence="2"/>
<dbReference type="PROSITE" id="PS50113">
    <property type="entry name" value="PAC"/>
    <property type="match status" value="1"/>
</dbReference>
<dbReference type="PANTHER" id="PTHR43711:SF1">
    <property type="entry name" value="HISTIDINE KINASE 1"/>
    <property type="match status" value="1"/>
</dbReference>
<dbReference type="Gene3D" id="3.30.565.10">
    <property type="entry name" value="Histidine kinase-like ATPase, C-terminal domain"/>
    <property type="match status" value="1"/>
</dbReference>
<dbReference type="CDD" id="cd00075">
    <property type="entry name" value="HATPase"/>
    <property type="match status" value="1"/>
</dbReference>
<keyword evidence="7" id="KW-0812">Transmembrane</keyword>
<gene>
    <name evidence="11" type="ORF">ACFR9U_09215</name>
</gene>
<dbReference type="CDD" id="cd00082">
    <property type="entry name" value="HisKA"/>
    <property type="match status" value="1"/>
</dbReference>
<dbReference type="InterPro" id="IPR036097">
    <property type="entry name" value="HisK_dim/P_sf"/>
</dbReference>
<evidence type="ECO:0000256" key="3">
    <source>
        <dbReference type="ARBA" id="ARBA00022679"/>
    </source>
</evidence>
<dbReference type="SMART" id="SM00091">
    <property type="entry name" value="PAS"/>
    <property type="match status" value="1"/>
</dbReference>
<dbReference type="SMART" id="SM00388">
    <property type="entry name" value="HisKA"/>
    <property type="match status" value="1"/>
</dbReference>
<feature type="transmembrane region" description="Helical" evidence="7">
    <location>
        <begin position="101"/>
        <end position="120"/>
    </location>
</feature>
<dbReference type="Pfam" id="PF13426">
    <property type="entry name" value="PAS_9"/>
    <property type="match status" value="1"/>
</dbReference>
<dbReference type="InterPro" id="IPR003594">
    <property type="entry name" value="HATPase_dom"/>
</dbReference>
<dbReference type="EMBL" id="JBHUDJ010000003">
    <property type="protein sequence ID" value="MFD1587163.1"/>
    <property type="molecule type" value="Genomic_DNA"/>
</dbReference>
<feature type="transmembrane region" description="Helical" evidence="7">
    <location>
        <begin position="6"/>
        <end position="27"/>
    </location>
</feature>
<keyword evidence="7" id="KW-0472">Membrane</keyword>
<dbReference type="GO" id="GO:0004673">
    <property type="term" value="F:protein histidine kinase activity"/>
    <property type="evidence" value="ECO:0007669"/>
    <property type="project" value="UniProtKB-EC"/>
</dbReference>
<dbReference type="CDD" id="cd00130">
    <property type="entry name" value="PAS"/>
    <property type="match status" value="1"/>
</dbReference>
<reference evidence="11 12" key="1">
    <citation type="journal article" date="2019" name="Int. J. Syst. Evol. Microbiol.">
        <title>The Global Catalogue of Microorganisms (GCM) 10K type strain sequencing project: providing services to taxonomists for standard genome sequencing and annotation.</title>
        <authorList>
            <consortium name="The Broad Institute Genomics Platform"/>
            <consortium name="The Broad Institute Genome Sequencing Center for Infectious Disease"/>
            <person name="Wu L."/>
            <person name="Ma J."/>
        </authorList>
    </citation>
    <scope>NUCLEOTIDE SEQUENCE [LARGE SCALE GENOMIC DNA]</scope>
    <source>
        <strain evidence="11 12">CGMCC 1.12125</strain>
    </source>
</reference>
<dbReference type="SMART" id="SM00387">
    <property type="entry name" value="HATPase_c"/>
    <property type="match status" value="1"/>
</dbReference>
<protein>
    <recommendedName>
        <fullName evidence="2">histidine kinase</fullName>
        <ecNumber evidence="2">2.7.13.3</ecNumber>
    </recommendedName>
</protein>
<evidence type="ECO:0000313" key="12">
    <source>
        <dbReference type="Proteomes" id="UP001597119"/>
    </source>
</evidence>
<feature type="domain" description="PAS" evidence="9">
    <location>
        <begin position="240"/>
        <end position="278"/>
    </location>
</feature>
<evidence type="ECO:0000256" key="1">
    <source>
        <dbReference type="ARBA" id="ARBA00000085"/>
    </source>
</evidence>
<dbReference type="SUPFAM" id="SSF47384">
    <property type="entry name" value="Homodimeric domain of signal transducing histidine kinase"/>
    <property type="match status" value="1"/>
</dbReference>
<dbReference type="InterPro" id="IPR003661">
    <property type="entry name" value="HisK_dim/P_dom"/>
</dbReference>
<dbReference type="InterPro" id="IPR031621">
    <property type="entry name" value="HisKA_7TM"/>
</dbReference>
<dbReference type="RefSeq" id="WP_282594026.1">
    <property type="nucleotide sequence ID" value="NZ_JALLGV010000001.1"/>
</dbReference>
<dbReference type="InterPro" id="IPR005467">
    <property type="entry name" value="His_kinase_dom"/>
</dbReference>
<evidence type="ECO:0000256" key="7">
    <source>
        <dbReference type="SAM" id="Phobius"/>
    </source>
</evidence>
<dbReference type="PROSITE" id="PS50109">
    <property type="entry name" value="HIS_KIN"/>
    <property type="match status" value="1"/>
</dbReference>
<dbReference type="SUPFAM" id="SSF55785">
    <property type="entry name" value="PYP-like sensor domain (PAS domain)"/>
    <property type="match status" value="1"/>
</dbReference>
<keyword evidence="12" id="KW-1185">Reference proteome</keyword>
<keyword evidence="7" id="KW-1133">Transmembrane helix</keyword>
<name>A0ABD6CBI4_9EURY</name>
<comment type="catalytic activity">
    <reaction evidence="1">
        <text>ATP + protein L-histidine = ADP + protein N-phospho-L-histidine.</text>
        <dbReference type="EC" id="2.7.13.3"/>
    </reaction>
</comment>
<accession>A0ABD6CBI4</accession>
<feature type="transmembrane region" description="Helical" evidence="7">
    <location>
        <begin position="71"/>
        <end position="89"/>
    </location>
</feature>
<keyword evidence="5" id="KW-0902">Two-component regulatory system</keyword>
<evidence type="ECO:0000256" key="2">
    <source>
        <dbReference type="ARBA" id="ARBA00012438"/>
    </source>
</evidence>
<dbReference type="Gene3D" id="3.30.450.20">
    <property type="entry name" value="PAS domain"/>
    <property type="match status" value="1"/>
</dbReference>
<feature type="transmembrane region" description="Helical" evidence="7">
    <location>
        <begin position="146"/>
        <end position="170"/>
    </location>
</feature>
<evidence type="ECO:0000256" key="4">
    <source>
        <dbReference type="ARBA" id="ARBA00022777"/>
    </source>
</evidence>
<sequence>MAWQQTPYTLPLLVAAMVSGGLLVFTARSRTNRGAVPLLGVLVAATTWSVADAVRLSSTDVTVKVVMNDIRFIGPVLVTVSIFLFAAEYTNREEWLAPRRVLALFFVHAVTLVFVVTNPWHHLVRQHIEVDQSVSYVLMDITWGPWYYIHASYSYLLLVAAAIMLVMKLSQSTGVQTYRGQALAILIATLVPWGMNAAFIAGLTEVDLTSIGFTVTGSMFVVAVFRYQILDILPIARSTVVDNIEEGYIVLDSNDNVVDVNEKAAEILGTERDRLIGRPIRALDDEYQETLDRFSHERETRDQVRIELDGETRHYDIDISPVYDQRDRVTGRVVLIRDITEQERRQRQLEHQKAQLERQTDQLERQNERLEDFASIVSHDLRNPINVVSGRLELARQSPDEEHFDEMEAGLKRMESIIDDMLMMARQGQAVSKTELVSVPAIAEDAWSNVDTKAATLDVETTREVQADRGRLLQIFENLFRNAIDHGREDVSIRVGDVEDGFFVADDGPGIPEAERDSVLDKGYTTADDGTGFGLSIVQTAVQSHGWDVEITDSESGGARFEISGVGGAVITNSDPISQD</sequence>
<dbReference type="Gene3D" id="1.10.287.130">
    <property type="match status" value="1"/>
</dbReference>
<dbReference type="PANTHER" id="PTHR43711">
    <property type="entry name" value="TWO-COMPONENT HISTIDINE KINASE"/>
    <property type="match status" value="1"/>
</dbReference>
<dbReference type="AlphaFoldDB" id="A0ABD6CBI4"/>
<organism evidence="11 12">
    <name type="scientific">Halorientalis brevis</name>
    <dbReference type="NCBI Taxonomy" id="1126241"/>
    <lineage>
        <taxon>Archaea</taxon>
        <taxon>Methanobacteriati</taxon>
        <taxon>Methanobacteriota</taxon>
        <taxon>Stenosarchaea group</taxon>
        <taxon>Halobacteria</taxon>
        <taxon>Halobacteriales</taxon>
        <taxon>Haloarculaceae</taxon>
        <taxon>Halorientalis</taxon>
    </lineage>
</organism>
<dbReference type="SUPFAM" id="SSF55874">
    <property type="entry name" value="ATPase domain of HSP90 chaperone/DNA topoisomerase II/histidine kinase"/>
    <property type="match status" value="1"/>
</dbReference>
<dbReference type="InterPro" id="IPR036890">
    <property type="entry name" value="HATPase_C_sf"/>
</dbReference>
<evidence type="ECO:0000259" key="10">
    <source>
        <dbReference type="PROSITE" id="PS50113"/>
    </source>
</evidence>
<dbReference type="InterPro" id="IPR000700">
    <property type="entry name" value="PAS-assoc_C"/>
</dbReference>